<dbReference type="Proteomes" id="UP001151582">
    <property type="component" value="Unassembled WGS sequence"/>
</dbReference>
<organism evidence="9 10">
    <name type="scientific">Dimargaris verticillata</name>
    <dbReference type="NCBI Taxonomy" id="2761393"/>
    <lineage>
        <taxon>Eukaryota</taxon>
        <taxon>Fungi</taxon>
        <taxon>Fungi incertae sedis</taxon>
        <taxon>Zoopagomycota</taxon>
        <taxon>Kickxellomycotina</taxon>
        <taxon>Dimargaritomycetes</taxon>
        <taxon>Dimargaritales</taxon>
        <taxon>Dimargaritaceae</taxon>
        <taxon>Dimargaris</taxon>
    </lineage>
</organism>
<dbReference type="PIRSF" id="PIRSF015974">
    <property type="entry name" value="CLN3_BTN1"/>
    <property type="match status" value="1"/>
</dbReference>
<evidence type="ECO:0000256" key="1">
    <source>
        <dbReference type="ARBA" id="ARBA00004127"/>
    </source>
</evidence>
<evidence type="ECO:0000256" key="2">
    <source>
        <dbReference type="ARBA" id="ARBA00007467"/>
    </source>
</evidence>
<keyword evidence="4 7" id="KW-0812">Transmembrane</keyword>
<keyword evidence="7" id="KW-0926">Vacuole</keyword>
<feature type="transmembrane region" description="Helical" evidence="7">
    <location>
        <begin position="166"/>
        <end position="186"/>
    </location>
</feature>
<dbReference type="InterPro" id="IPR036259">
    <property type="entry name" value="MFS_trans_sf"/>
</dbReference>
<feature type="transmembrane region" description="Helical" evidence="7">
    <location>
        <begin position="351"/>
        <end position="371"/>
    </location>
</feature>
<dbReference type="GO" id="GO:0005774">
    <property type="term" value="C:vacuolar membrane"/>
    <property type="evidence" value="ECO:0007669"/>
    <property type="project" value="UniProtKB-SubCell"/>
</dbReference>
<feature type="transmembrane region" description="Helical" evidence="7">
    <location>
        <begin position="49"/>
        <end position="71"/>
    </location>
</feature>
<reference evidence="9" key="1">
    <citation type="submission" date="2022-07" db="EMBL/GenBank/DDBJ databases">
        <title>Phylogenomic reconstructions and comparative analyses of Kickxellomycotina fungi.</title>
        <authorList>
            <person name="Reynolds N.K."/>
            <person name="Stajich J.E."/>
            <person name="Barry K."/>
            <person name="Grigoriev I.V."/>
            <person name="Crous P."/>
            <person name="Smith M.E."/>
        </authorList>
    </citation>
    <scope>NUCLEOTIDE SEQUENCE</scope>
    <source>
        <strain evidence="9">RSA 567</strain>
    </source>
</reference>
<evidence type="ECO:0000256" key="6">
    <source>
        <dbReference type="ARBA" id="ARBA00023136"/>
    </source>
</evidence>
<feature type="compositionally biased region" description="Basic and acidic residues" evidence="8">
    <location>
        <begin position="220"/>
        <end position="231"/>
    </location>
</feature>
<comment type="similarity">
    <text evidence="2 7">Belongs to the battenin family.</text>
</comment>
<dbReference type="Gene3D" id="1.20.1250.20">
    <property type="entry name" value="MFS general substrate transporter like domains"/>
    <property type="match status" value="1"/>
</dbReference>
<comment type="caution">
    <text evidence="9">The sequence shown here is derived from an EMBL/GenBank/DDBJ whole genome shotgun (WGS) entry which is preliminary data.</text>
</comment>
<keyword evidence="6 7" id="KW-0472">Membrane</keyword>
<dbReference type="PRINTS" id="PR01315">
    <property type="entry name" value="BATTENIN"/>
</dbReference>
<evidence type="ECO:0000256" key="5">
    <source>
        <dbReference type="ARBA" id="ARBA00022989"/>
    </source>
</evidence>
<evidence type="ECO:0000313" key="10">
    <source>
        <dbReference type="Proteomes" id="UP001151582"/>
    </source>
</evidence>
<keyword evidence="3" id="KW-0813">Transport</keyword>
<feature type="region of interest" description="Disordered" evidence="8">
    <location>
        <begin position="219"/>
        <end position="239"/>
    </location>
</feature>
<sequence>MEFTHDGKVPLTIAARIAFFVCGLVNNFVYCVFLSAAEKILESGGGVPTSVVLAADILPSFFVNLLAPYFIHRIPYNLRIILATGFSFASLFIVAWVDNIAVRILGVCLCSAGSGLGELTFLMFSSFYDSKSVSFWSSGTGAAGLAGSLSFLALTVWARLPLQTSLSIVSALPPLMLVAYFFVLRIPNDVLQEQKRLQKERNDMDIHLASTDSESIVLEKGSKKGDVDETPHALLDGPSDHTKDAFSSAQVQVHSSPDVPFSHSNLRPEERPIRERFVLVKPLLVPYILPLFVVYWAEYTINSGIAPTLLFEMDNTPFQKMSDHYIYYQALYQAGVFVSRSSLSILHIQRVWIPSSLQVATLVLLLTQAMLTWIPTVYVVFVIIFWEGLLGGAAYVNTFYNISKDVPPILREFAMGVSGLGSVLGISMASLTGIVLEPALCNFQASQGNTLCRFK</sequence>
<keyword evidence="10" id="KW-1185">Reference proteome</keyword>
<gene>
    <name evidence="9" type="primary">BTN1_1</name>
    <name evidence="9" type="ORF">H4R34_000400</name>
</gene>
<name>A0A9W8B5E4_9FUNG</name>
<comment type="subcellular location">
    <subcellularLocation>
        <location evidence="1">Endomembrane system</location>
        <topology evidence="1">Multi-pass membrane protein</topology>
    </subcellularLocation>
    <subcellularLocation>
        <location evidence="7">Vacuole membrane</location>
        <topology evidence="7">Multi-pass membrane protein</topology>
    </subcellularLocation>
</comment>
<dbReference type="InterPro" id="IPR003492">
    <property type="entry name" value="Battenin_disease_Cln3"/>
</dbReference>
<protein>
    <recommendedName>
        <fullName evidence="7">Protein BTN</fullName>
    </recommendedName>
</protein>
<dbReference type="GO" id="GO:0051453">
    <property type="term" value="P:regulation of intracellular pH"/>
    <property type="evidence" value="ECO:0007669"/>
    <property type="project" value="TreeGrafter"/>
</dbReference>
<feature type="transmembrane region" description="Helical" evidence="7">
    <location>
        <begin position="325"/>
        <end position="346"/>
    </location>
</feature>
<feature type="transmembrane region" description="Helical" evidence="7">
    <location>
        <begin position="377"/>
        <end position="400"/>
    </location>
</feature>
<evidence type="ECO:0000256" key="4">
    <source>
        <dbReference type="ARBA" id="ARBA00022692"/>
    </source>
</evidence>
<dbReference type="PANTHER" id="PTHR10981">
    <property type="entry name" value="BATTENIN"/>
    <property type="match status" value="1"/>
</dbReference>
<dbReference type="OrthoDB" id="5965864at2759"/>
<proteinExistence type="inferred from homology"/>
<evidence type="ECO:0000313" key="9">
    <source>
        <dbReference type="EMBL" id="KAJ1984860.1"/>
    </source>
</evidence>
<feature type="transmembrane region" description="Helical" evidence="7">
    <location>
        <begin position="277"/>
        <end position="297"/>
    </location>
</feature>
<feature type="transmembrane region" description="Helical" evidence="7">
    <location>
        <begin position="140"/>
        <end position="160"/>
    </location>
</feature>
<evidence type="ECO:0000256" key="3">
    <source>
        <dbReference type="ARBA" id="ARBA00022448"/>
    </source>
</evidence>
<dbReference type="SUPFAM" id="SSF103473">
    <property type="entry name" value="MFS general substrate transporter"/>
    <property type="match status" value="1"/>
</dbReference>
<feature type="transmembrane region" description="Helical" evidence="7">
    <location>
        <begin position="412"/>
        <end position="436"/>
    </location>
</feature>
<evidence type="ECO:0000256" key="7">
    <source>
        <dbReference type="RuleBase" id="RU361113"/>
    </source>
</evidence>
<dbReference type="Pfam" id="PF02487">
    <property type="entry name" value="CLN3"/>
    <property type="match status" value="1"/>
</dbReference>
<dbReference type="EMBL" id="JANBQB010000009">
    <property type="protein sequence ID" value="KAJ1984860.1"/>
    <property type="molecule type" value="Genomic_DNA"/>
</dbReference>
<feature type="transmembrane region" description="Helical" evidence="7">
    <location>
        <begin position="78"/>
        <end position="97"/>
    </location>
</feature>
<dbReference type="InterPro" id="IPR018460">
    <property type="entry name" value="Battenin_disease_Cln3_subgr"/>
</dbReference>
<accession>A0A9W8B5E4</accession>
<evidence type="ECO:0000256" key="8">
    <source>
        <dbReference type="SAM" id="MobiDB-lite"/>
    </source>
</evidence>
<feature type="transmembrane region" description="Helical" evidence="7">
    <location>
        <begin position="17"/>
        <end position="37"/>
    </location>
</feature>
<keyword evidence="5 7" id="KW-1133">Transmembrane helix</keyword>
<dbReference type="PANTHER" id="PTHR10981:SF0">
    <property type="entry name" value="BATTENIN"/>
    <property type="match status" value="1"/>
</dbReference>
<dbReference type="GO" id="GO:0012505">
    <property type="term" value="C:endomembrane system"/>
    <property type="evidence" value="ECO:0007669"/>
    <property type="project" value="UniProtKB-SubCell"/>
</dbReference>
<feature type="transmembrane region" description="Helical" evidence="7">
    <location>
        <begin position="103"/>
        <end position="128"/>
    </location>
</feature>
<dbReference type="AlphaFoldDB" id="A0A9W8B5E4"/>